<gene>
    <name evidence="1" type="ORF">IQ26_07335</name>
</gene>
<dbReference type="Proteomes" id="UP000317122">
    <property type="component" value="Unassembled WGS sequence"/>
</dbReference>
<dbReference type="SUPFAM" id="SSF51905">
    <property type="entry name" value="FAD/NAD(P)-binding domain"/>
    <property type="match status" value="1"/>
</dbReference>
<proteinExistence type="predicted"/>
<organism evidence="1 2">
    <name type="scientific">Mesorhizobium tianshanense</name>
    <dbReference type="NCBI Taxonomy" id="39844"/>
    <lineage>
        <taxon>Bacteria</taxon>
        <taxon>Pseudomonadati</taxon>
        <taxon>Pseudomonadota</taxon>
        <taxon>Alphaproteobacteria</taxon>
        <taxon>Hyphomicrobiales</taxon>
        <taxon>Phyllobacteriaceae</taxon>
        <taxon>Mesorhizobium</taxon>
    </lineage>
</organism>
<dbReference type="EMBL" id="VLKT01000094">
    <property type="protein sequence ID" value="TWI18275.1"/>
    <property type="molecule type" value="Genomic_DNA"/>
</dbReference>
<dbReference type="AlphaFoldDB" id="A0A562MEB5"/>
<reference evidence="1 2" key="1">
    <citation type="journal article" date="2015" name="Stand. Genomic Sci.">
        <title>Genomic Encyclopedia of Bacterial and Archaeal Type Strains, Phase III: the genomes of soil and plant-associated and newly described type strains.</title>
        <authorList>
            <person name="Whitman W.B."/>
            <person name="Woyke T."/>
            <person name="Klenk H.P."/>
            <person name="Zhou Y."/>
            <person name="Lilburn T.G."/>
            <person name="Beck B.J."/>
            <person name="De Vos P."/>
            <person name="Vandamme P."/>
            <person name="Eisen J.A."/>
            <person name="Garrity G."/>
            <person name="Hugenholtz P."/>
            <person name="Kyrpides N.C."/>
        </authorList>
    </citation>
    <scope>NUCLEOTIDE SEQUENCE [LARGE SCALE GENOMIC DNA]</scope>
    <source>
        <strain evidence="1 2">CGMCC 1.2546</strain>
    </source>
</reference>
<dbReference type="InterPro" id="IPR036188">
    <property type="entry name" value="FAD/NAD-bd_sf"/>
</dbReference>
<dbReference type="RefSeq" id="WP_240547431.1">
    <property type="nucleotide sequence ID" value="NZ_BSPF01000006.1"/>
</dbReference>
<dbReference type="Gene3D" id="3.50.50.60">
    <property type="entry name" value="FAD/NAD(P)-binding domain"/>
    <property type="match status" value="1"/>
</dbReference>
<keyword evidence="2" id="KW-1185">Reference proteome</keyword>
<evidence type="ECO:0000313" key="2">
    <source>
        <dbReference type="Proteomes" id="UP000317122"/>
    </source>
</evidence>
<sequence length="270" mass="30354">MVLDIQVEQVASEHYDAVVIGSGFGSAFFLDEFVRRRKARVLVPEWGRHNTHEWQFEHGSNSDIQDEETYSGNASKPWNYTIGLGGGTNCWFAQTPRFHPNDFRLKSPYGIGLDWPISYDDLEPFCCEAEAVLGDPDMAAVMPRSQPFPQPSHRMSAPDRMMKAARPDEHFVMPTARARVATEKRPACCASLRCWLCPADAKFTANNGLMHAFENPDVSVCLGCEVRRFGHAGNSVHSVIFSSGRSGRNPWRQHRTENKPTPVISKELVM</sequence>
<evidence type="ECO:0000313" key="1">
    <source>
        <dbReference type="EMBL" id="TWI18275.1"/>
    </source>
</evidence>
<comment type="caution">
    <text evidence="1">The sequence shown here is derived from an EMBL/GenBank/DDBJ whole genome shotgun (WGS) entry which is preliminary data.</text>
</comment>
<name>A0A562MEB5_9HYPH</name>
<accession>A0A562MEB5</accession>
<evidence type="ECO:0008006" key="3">
    <source>
        <dbReference type="Google" id="ProtNLM"/>
    </source>
</evidence>
<protein>
    <recommendedName>
        <fullName evidence="3">GMC oxidoreductase</fullName>
    </recommendedName>
</protein>